<dbReference type="GO" id="GO:0004866">
    <property type="term" value="F:endopeptidase inhibitor activity"/>
    <property type="evidence" value="ECO:0007669"/>
    <property type="project" value="InterPro"/>
</dbReference>
<dbReference type="SMART" id="SM01360">
    <property type="entry name" value="A2M"/>
    <property type="match status" value="1"/>
</dbReference>
<dbReference type="InterPro" id="IPR002890">
    <property type="entry name" value="MG2"/>
</dbReference>
<dbReference type="PANTHER" id="PTHR40094">
    <property type="entry name" value="ALPHA-2-MACROGLOBULIN HOMOLOG"/>
    <property type="match status" value="1"/>
</dbReference>
<dbReference type="Pfam" id="PF11974">
    <property type="entry name" value="bMG3"/>
    <property type="match status" value="1"/>
</dbReference>
<comment type="similarity">
    <text evidence="1">Belongs to the protease inhibitor I39 (alpha-2-macroglobulin) family. Bacterial alpha-2-macroglobulin subfamily.</text>
</comment>
<organism evidence="7 8">
    <name type="scientific">Xanthobacter dioxanivorans</name>
    <dbReference type="NCBI Taxonomy" id="2528964"/>
    <lineage>
        <taxon>Bacteria</taxon>
        <taxon>Pseudomonadati</taxon>
        <taxon>Pseudomonadota</taxon>
        <taxon>Alphaproteobacteria</taxon>
        <taxon>Hyphomicrobiales</taxon>
        <taxon>Xanthobacteraceae</taxon>
        <taxon>Xanthobacter</taxon>
    </lineage>
</organism>
<dbReference type="Pfam" id="PF07703">
    <property type="entry name" value="A2M_BRD"/>
    <property type="match status" value="1"/>
</dbReference>
<dbReference type="Pfam" id="PF17962">
    <property type="entry name" value="bMG6"/>
    <property type="match status" value="1"/>
</dbReference>
<dbReference type="Pfam" id="PF17973">
    <property type="entry name" value="bMG10"/>
    <property type="match status" value="1"/>
</dbReference>
<dbReference type="InterPro" id="IPR021868">
    <property type="entry name" value="Alpha_2_Macroglob_MG3"/>
</dbReference>
<evidence type="ECO:0000256" key="1">
    <source>
        <dbReference type="ARBA" id="ARBA00010556"/>
    </source>
</evidence>
<dbReference type="Gene3D" id="2.60.40.1930">
    <property type="match status" value="1"/>
</dbReference>
<evidence type="ECO:0000259" key="5">
    <source>
        <dbReference type="SMART" id="SM01359"/>
    </source>
</evidence>
<dbReference type="InterPro" id="IPR008930">
    <property type="entry name" value="Terpenoid_cyclase/PrenylTrfase"/>
</dbReference>
<feature type="domain" description="Alpha-2-macroglobulin" evidence="6">
    <location>
        <begin position="1099"/>
        <end position="1188"/>
    </location>
</feature>
<dbReference type="InterPro" id="IPR049120">
    <property type="entry name" value="A2M_bMG2"/>
</dbReference>
<feature type="signal peptide" evidence="4">
    <location>
        <begin position="1"/>
        <end position="27"/>
    </location>
</feature>
<keyword evidence="2 4" id="KW-0732">Signal</keyword>
<dbReference type="Pfam" id="PF01835">
    <property type="entry name" value="MG2"/>
    <property type="match status" value="1"/>
</dbReference>
<dbReference type="InterPro" id="IPR026284">
    <property type="entry name" value="A2MG_proteobact"/>
</dbReference>
<dbReference type="EMBL" id="CP063362">
    <property type="protein sequence ID" value="QRG04633.1"/>
    <property type="molecule type" value="Genomic_DNA"/>
</dbReference>
<feature type="compositionally biased region" description="Low complexity" evidence="3">
    <location>
        <begin position="31"/>
        <end position="45"/>
    </location>
</feature>
<dbReference type="InterPro" id="IPR001599">
    <property type="entry name" value="Macroglobln_a2"/>
</dbReference>
<dbReference type="RefSeq" id="WP_203191510.1">
    <property type="nucleotide sequence ID" value="NZ_CP063362.1"/>
</dbReference>
<dbReference type="Pfam" id="PF17972">
    <property type="entry name" value="bMG5"/>
    <property type="match status" value="1"/>
</dbReference>
<dbReference type="CDD" id="cd02891">
    <property type="entry name" value="A2M_like"/>
    <property type="match status" value="1"/>
</dbReference>
<dbReference type="Pfam" id="PF00207">
    <property type="entry name" value="A2M"/>
    <property type="match status" value="1"/>
</dbReference>
<feature type="domain" description="Alpha-2-macroglobulin bait region" evidence="5">
    <location>
        <begin position="894"/>
        <end position="1038"/>
    </location>
</feature>
<dbReference type="Gene3D" id="1.50.10.20">
    <property type="match status" value="1"/>
</dbReference>
<dbReference type="SMART" id="SM01359">
    <property type="entry name" value="A2M_N_2"/>
    <property type="match status" value="1"/>
</dbReference>
<evidence type="ECO:0000259" key="6">
    <source>
        <dbReference type="SMART" id="SM01360"/>
    </source>
</evidence>
<gene>
    <name evidence="7" type="ORF">EZH22_15755</name>
</gene>
<dbReference type="KEGG" id="xdi:EZH22_15755"/>
<dbReference type="InterPro" id="IPR041203">
    <property type="entry name" value="Bact_A2M_MG5"/>
</dbReference>
<evidence type="ECO:0000256" key="4">
    <source>
        <dbReference type="SAM" id="SignalP"/>
    </source>
</evidence>
<feature type="region of interest" description="Disordered" evidence="3">
    <location>
        <begin position="31"/>
        <end position="57"/>
    </location>
</feature>
<keyword evidence="8" id="KW-1185">Reference proteome</keyword>
<dbReference type="InterPro" id="IPR011626">
    <property type="entry name" value="Alpha-macroglobulin_TED"/>
</dbReference>
<dbReference type="Proteomes" id="UP000596427">
    <property type="component" value="Chromosome"/>
</dbReference>
<evidence type="ECO:0000313" key="7">
    <source>
        <dbReference type="EMBL" id="QRG04633.1"/>
    </source>
</evidence>
<dbReference type="GO" id="GO:0005615">
    <property type="term" value="C:extracellular space"/>
    <property type="evidence" value="ECO:0007669"/>
    <property type="project" value="InterPro"/>
</dbReference>
<name>A0A974PJC3_9HYPH</name>
<dbReference type="SUPFAM" id="SSF48239">
    <property type="entry name" value="Terpenoid cyclases/Protein prenyltransferases"/>
    <property type="match status" value="1"/>
</dbReference>
<dbReference type="Pfam" id="PF21142">
    <property type="entry name" value="A2M_bMG2"/>
    <property type="match status" value="1"/>
</dbReference>
<evidence type="ECO:0000256" key="3">
    <source>
        <dbReference type="SAM" id="MobiDB-lite"/>
    </source>
</evidence>
<dbReference type="PIRSF" id="PIRSF038980">
    <property type="entry name" value="A2M_bac"/>
    <property type="match status" value="1"/>
</dbReference>
<protein>
    <submittedName>
        <fullName evidence="7">Alpha-2-macroglobulin family protein</fullName>
    </submittedName>
</protein>
<evidence type="ECO:0000256" key="2">
    <source>
        <dbReference type="ARBA" id="ARBA00022729"/>
    </source>
</evidence>
<reference evidence="7 8" key="1">
    <citation type="submission" date="2020-10" db="EMBL/GenBank/DDBJ databases">
        <title>Degradation of 1,4-Dioxane by Xanthobacter sp. YN2, via a Novel Group-2 Soluble Di-Iron Monooxygenase.</title>
        <authorList>
            <person name="Ma F."/>
            <person name="Wang Y."/>
            <person name="Yang J."/>
            <person name="Guo H."/>
            <person name="Su D."/>
            <person name="Yu L."/>
        </authorList>
    </citation>
    <scope>NUCLEOTIDE SEQUENCE [LARGE SCALE GENOMIC DNA]</scope>
    <source>
        <strain evidence="7 8">YN2</strain>
    </source>
</reference>
<dbReference type="PANTHER" id="PTHR40094:SF1">
    <property type="entry name" value="UBIQUITIN DOMAIN-CONTAINING PROTEIN"/>
    <property type="match status" value="1"/>
</dbReference>
<accession>A0A974PJC3</accession>
<dbReference type="InterPro" id="IPR011625">
    <property type="entry name" value="A2M_N_BRD"/>
</dbReference>
<sequence>MDLCRRLRNFVRVGALAAGLLAAGSSAYGQQARPALPANPPAAQAPQPPRPASAKTFQRSDLIAGAKRYERLLKRDTTAPAQPLDKARRDAAQALQRNDFRSAAALYASLAVADPNDAGIWLRLARSLAGIKPNEDEDASTFIDNAQAAAFIAYRRAATRAEEGDALTFIGQIYASRSLWNAALDTLKIALEARDTPADRAFYEKLKEEHGFRLVDYTVESDLAAPRVCVQFSEDLATNTDFSAFVQMRGLDKPAVTAEARQICVEGLKHGERYGLVVRPGIPSTAGERTKKPTELTIYVRDRQPSVHFTGRNYVLPRTGQKGIPLSSVNTSAVTVNILRIGDRGLVPTAIQGEFRQGLDSYVRERLADGTAIAVFKGVLEVDSPLNQDVTTAVPVTEAVGKLEPGVYVMTAVPEKGTTDDDYGSEATQWFIVSDLGLTALSGQDGVHVLVRSLGSAEPVAGAEVRLVARSNEVLGTAKADANGHVRFDPGLSRGPAGLAPEVVIARTEAGDYAFLSLKETAFDLTDRGVAGRDSPGALDAFLATERGVYRSGETVHLTALLRDAQGRAAVGVPVILQLVRPDGVDDRRLVVADQSAGGRTVDLPLLKGAMTGTWRIKALTDPKAPPVGEITFLVEDYVPDRVEFDLTAREAALPRTRPVEVLVDGRFLFGAPASGLDVEAETELRAAAERPGFAGFRFGNAEDQVLADRQPVADAPRTDARGRASLRILAADPPRTARPLEVETIVRLVETGGRAVQRTLVIPVAPAGSQIGVKPLFADRVREGEVANFEVVVAGIDDKRLAAPGLTWKLSRLETRYQWYRVSGSWDYEPVKIVTRLAEGRLDARADGPVRLSVPTQYGRYRLDITGDGLPLTSVPFEAGFGGDGNADTPDKLELSLDRAAYATGDTLDATLTARTAGTASVLVLNEGLLEQRFIKVAAGANKVSFKVAEGWGPGAYVVAFMHRPLDVAAGRMPGRAIGLAWFSVNREARTLKVDLGTPKEMRPNAPLAIPVRIGGLAAGEKAYVTVAAVDVGILNLTGYKPPAPDAAIFGQRRLSPEIRDLYGALIDGMQGSAGRLRSGGDGGEGGLQASPPSGPPLALFSGIVEVGPDGTAAVSFPIPAFDGTARVMAMAWSADKLGHASTDVVVRDKVVMLATLPRFLAAGDRSTLNLDLTNVEAPEGEYRLDVSASGAAAVTSPAPAVKLAAKQRQSLRLALEGRGVGPATVTARLTGQGLDITRTYEMNVRPAYPDIERRTVRTLAPGESLTLNKDLLVDLLPGTGSVAVSVTPNSTIDVPALLGALDRYPYGCTEQVTSRALPLISYNELSVLVGRAADPEADQRIRDAIVRVLARQGSDGSFGLWSPGGTDTWLDAYVADFLSRAKEKGFPVPEASFALVLDRLRNVVSLAGADMRSASEGLAYALYVLARNGRAPLGDLRYLADTRLKDLSSPLARAQVGAALALLGDRTRAERAFNVALEGLPATATAPEVGRPDFGSALRDAAALTVLAREAGMEKLAEVALARVDVARTRTERTSTQENAWLILAARSLVASAGNMVLEVDGALTRGPYGRRLTRADLDRGPVVLRNAGPEAVKVVYGVSGAPIAPEPAISKGFTLERRYFSLDGKPADPSKAVQNQRFAVVLTFKEAQSALADVLLVDYLPAGFEIENPNLVEGGDGGFAWLDETSEAGHVEFRDDRFVASVTRQEGEDPFVVAYVVRAVSPGRYAHPPAFVEDMYRPDRFARTAAGTVEVAPAR</sequence>
<evidence type="ECO:0000313" key="8">
    <source>
        <dbReference type="Proteomes" id="UP000596427"/>
    </source>
</evidence>
<dbReference type="InterPro" id="IPR041462">
    <property type="entry name" value="Bact_A2M_MG6"/>
</dbReference>
<dbReference type="Pfam" id="PF07678">
    <property type="entry name" value="TED_complement"/>
    <property type="match status" value="1"/>
</dbReference>
<proteinExistence type="inferred from homology"/>
<dbReference type="InterPro" id="IPR051802">
    <property type="entry name" value="YfhM-like"/>
</dbReference>
<feature type="chain" id="PRO_5037629644" evidence="4">
    <location>
        <begin position="28"/>
        <end position="1758"/>
    </location>
</feature>
<dbReference type="InterPro" id="IPR041246">
    <property type="entry name" value="Bact_MG10"/>
</dbReference>